<dbReference type="Proteomes" id="UP000076502">
    <property type="component" value="Unassembled WGS sequence"/>
</dbReference>
<feature type="compositionally biased region" description="Basic and acidic residues" evidence="1">
    <location>
        <begin position="196"/>
        <end position="206"/>
    </location>
</feature>
<organism evidence="2 3">
    <name type="scientific">Dufourea novaeangliae</name>
    <name type="common">Sweat bee</name>
    <dbReference type="NCBI Taxonomy" id="178035"/>
    <lineage>
        <taxon>Eukaryota</taxon>
        <taxon>Metazoa</taxon>
        <taxon>Ecdysozoa</taxon>
        <taxon>Arthropoda</taxon>
        <taxon>Hexapoda</taxon>
        <taxon>Insecta</taxon>
        <taxon>Pterygota</taxon>
        <taxon>Neoptera</taxon>
        <taxon>Endopterygota</taxon>
        <taxon>Hymenoptera</taxon>
        <taxon>Apocrita</taxon>
        <taxon>Aculeata</taxon>
        <taxon>Apoidea</taxon>
        <taxon>Anthophila</taxon>
        <taxon>Halictidae</taxon>
        <taxon>Rophitinae</taxon>
        <taxon>Dufourea</taxon>
    </lineage>
</organism>
<sequence length="214" mass="23743">MIAGRAHTVAVPISSPAGACVPDDNYGDKLERLIIRLDESKRSRFTTCRNCTLFRPWIYEATEKKSILYPESAPEASRRLTAYYRAEPIYRAPVSDRDLFEGAIAVEEKPPSTQDPLQRATFRLILLVRLSQEKGQLIILLPVAPGIFSSTHTSHPPRTHSSMSLLESKPDRIRKVRSPIPPKTAAGAVAIPAGARTERNFPKVAERSQFNPGA</sequence>
<feature type="compositionally biased region" description="Low complexity" evidence="1">
    <location>
        <begin position="185"/>
        <end position="195"/>
    </location>
</feature>
<evidence type="ECO:0000256" key="1">
    <source>
        <dbReference type="SAM" id="MobiDB-lite"/>
    </source>
</evidence>
<feature type="compositionally biased region" description="Polar residues" evidence="1">
    <location>
        <begin position="151"/>
        <end position="165"/>
    </location>
</feature>
<reference evidence="2 3" key="1">
    <citation type="submission" date="2015-07" db="EMBL/GenBank/DDBJ databases">
        <title>The genome of Dufourea novaeangliae.</title>
        <authorList>
            <person name="Pan H."/>
            <person name="Kapheim K."/>
        </authorList>
    </citation>
    <scope>NUCLEOTIDE SEQUENCE [LARGE SCALE GENOMIC DNA]</scope>
    <source>
        <strain evidence="2">0120121106</strain>
        <tissue evidence="2">Whole body</tissue>
    </source>
</reference>
<evidence type="ECO:0000313" key="3">
    <source>
        <dbReference type="Proteomes" id="UP000076502"/>
    </source>
</evidence>
<proteinExistence type="predicted"/>
<protein>
    <submittedName>
        <fullName evidence="2">Uncharacterized protein</fullName>
    </submittedName>
</protein>
<keyword evidence="3" id="KW-1185">Reference proteome</keyword>
<evidence type="ECO:0000313" key="2">
    <source>
        <dbReference type="EMBL" id="KZC12027.1"/>
    </source>
</evidence>
<dbReference type="EMBL" id="KQ434938">
    <property type="protein sequence ID" value="KZC12027.1"/>
    <property type="molecule type" value="Genomic_DNA"/>
</dbReference>
<accession>A0A154PJR0</accession>
<feature type="region of interest" description="Disordered" evidence="1">
    <location>
        <begin position="151"/>
        <end position="214"/>
    </location>
</feature>
<gene>
    <name evidence="2" type="ORF">WN55_03107</name>
</gene>
<dbReference type="AlphaFoldDB" id="A0A154PJR0"/>
<name>A0A154PJR0_DUFNO</name>